<feature type="compositionally biased region" description="Basic and acidic residues" evidence="3">
    <location>
        <begin position="459"/>
        <end position="496"/>
    </location>
</feature>
<dbReference type="PANTHER" id="PTHR11360">
    <property type="entry name" value="MONOCARBOXYLATE TRANSPORTER"/>
    <property type="match status" value="1"/>
</dbReference>
<evidence type="ECO:0000256" key="3">
    <source>
        <dbReference type="SAM" id="MobiDB-lite"/>
    </source>
</evidence>
<feature type="transmembrane region" description="Helical" evidence="4">
    <location>
        <begin position="42"/>
        <end position="70"/>
    </location>
</feature>
<feature type="transmembrane region" description="Helical" evidence="4">
    <location>
        <begin position="82"/>
        <end position="101"/>
    </location>
</feature>
<feature type="compositionally biased region" description="Acidic residues" evidence="3">
    <location>
        <begin position="497"/>
        <end position="506"/>
    </location>
</feature>
<dbReference type="GO" id="GO:0022857">
    <property type="term" value="F:transmembrane transporter activity"/>
    <property type="evidence" value="ECO:0007669"/>
    <property type="project" value="InterPro"/>
</dbReference>
<dbReference type="InParanoid" id="A0A317XYG4"/>
<evidence type="ECO:0000256" key="1">
    <source>
        <dbReference type="ARBA" id="ARBA00004141"/>
    </source>
</evidence>
<dbReference type="STRING" id="1882483.A0A317XYG4"/>
<dbReference type="InterPro" id="IPR011701">
    <property type="entry name" value="MFS"/>
</dbReference>
<dbReference type="GO" id="GO:0016020">
    <property type="term" value="C:membrane"/>
    <property type="evidence" value="ECO:0007669"/>
    <property type="project" value="UniProtKB-SubCell"/>
</dbReference>
<keyword evidence="6" id="KW-1185">Reference proteome</keyword>
<dbReference type="EMBL" id="KZ819188">
    <property type="protein sequence ID" value="PWZ02948.1"/>
    <property type="molecule type" value="Genomic_DNA"/>
</dbReference>
<dbReference type="Pfam" id="PF07690">
    <property type="entry name" value="MFS_1"/>
    <property type="match status" value="1"/>
</dbReference>
<organism evidence="5 6">
    <name type="scientific">Testicularia cyperi</name>
    <dbReference type="NCBI Taxonomy" id="1882483"/>
    <lineage>
        <taxon>Eukaryota</taxon>
        <taxon>Fungi</taxon>
        <taxon>Dikarya</taxon>
        <taxon>Basidiomycota</taxon>
        <taxon>Ustilaginomycotina</taxon>
        <taxon>Ustilaginomycetes</taxon>
        <taxon>Ustilaginales</taxon>
        <taxon>Anthracoideaceae</taxon>
        <taxon>Testicularia</taxon>
    </lineage>
</organism>
<feature type="transmembrane region" description="Helical" evidence="4">
    <location>
        <begin position="406"/>
        <end position="429"/>
    </location>
</feature>
<keyword evidence="4" id="KW-0472">Membrane</keyword>
<accession>A0A317XYG4</accession>
<sequence>MQQTAATTPGQTKSDLSSTLETTLNVTLADSQFVIREGGYGWINTACCFLLNAATWGVNTTFGVYFSVYLQNNYFEGGTPMRYAYVGGLSVASCMLVAPFGNLLWQVSGNFKVPLYIGMVFIVMGQVGAGLCKSYIQLLFTQGFVFGIGLGLTMTPTQPLLSQWFRRKLSVAQGLAAAGSGLGGLILANTTRYLIEAKSLKYALICNGIVSLVVLFPCITLMRATPGAARAKSKPLELKWIYHPGYVFVLGFGGFAMIGYFVALYTLASFASSGLGLTQTKASALQSILAAGQMIGRPLCGMALDWGGRHRTTIVIQILSGLTCFAFWLPARNFGLLVVFAIFQGLLGGTVWSTAAPISAEVVGIRDLGSALAIFWISMVLPGQFGQPIAVSLINYSKTHLGRTGANAYAISIGFCGACFVVSALMLCASHRYVVTRTKDELRELEQKQIHVAASSAASEDKHLDPEHWTKDTKYRDEKGQKREQDAWNLDNRDQEEAGSEPEVEEDWQFLLLQ</sequence>
<protein>
    <submittedName>
        <fullName evidence="5">MFS general substrate transporter</fullName>
    </submittedName>
</protein>
<dbReference type="PANTHER" id="PTHR11360:SF315">
    <property type="entry name" value="TRANSPORTER MCH2-RELATED"/>
    <property type="match status" value="1"/>
</dbReference>
<feature type="transmembrane region" description="Helical" evidence="4">
    <location>
        <begin position="312"/>
        <end position="329"/>
    </location>
</feature>
<evidence type="ECO:0000313" key="5">
    <source>
        <dbReference type="EMBL" id="PWZ02948.1"/>
    </source>
</evidence>
<feature type="transmembrane region" description="Helical" evidence="4">
    <location>
        <begin position="138"/>
        <end position="155"/>
    </location>
</feature>
<reference evidence="5 6" key="1">
    <citation type="journal article" date="2018" name="Mol. Biol. Evol.">
        <title>Broad Genomic Sampling Reveals a Smut Pathogenic Ancestry of the Fungal Clade Ustilaginomycotina.</title>
        <authorList>
            <person name="Kijpornyongpan T."/>
            <person name="Mondo S.J."/>
            <person name="Barry K."/>
            <person name="Sandor L."/>
            <person name="Lee J."/>
            <person name="Lipzen A."/>
            <person name="Pangilinan J."/>
            <person name="LaButti K."/>
            <person name="Hainaut M."/>
            <person name="Henrissat B."/>
            <person name="Grigoriev I.V."/>
            <person name="Spatafora J.W."/>
            <person name="Aime M.C."/>
        </authorList>
    </citation>
    <scope>NUCLEOTIDE SEQUENCE [LARGE SCALE GENOMIC DNA]</scope>
    <source>
        <strain evidence="5 6">MCA 3645</strain>
    </source>
</reference>
<name>A0A317XYG4_9BASI</name>
<dbReference type="Gene3D" id="1.20.1250.20">
    <property type="entry name" value="MFS general substrate transporter like domains"/>
    <property type="match status" value="2"/>
</dbReference>
<feature type="transmembrane region" description="Helical" evidence="4">
    <location>
        <begin position="335"/>
        <end position="356"/>
    </location>
</feature>
<feature type="transmembrane region" description="Helical" evidence="4">
    <location>
        <begin position="175"/>
        <end position="195"/>
    </location>
</feature>
<keyword evidence="4" id="KW-0812">Transmembrane</keyword>
<feature type="region of interest" description="Disordered" evidence="3">
    <location>
        <begin position="453"/>
        <end position="506"/>
    </location>
</feature>
<dbReference type="InterPro" id="IPR036259">
    <property type="entry name" value="MFS_trans_sf"/>
</dbReference>
<gene>
    <name evidence="5" type="ORF">BCV70DRAFT_209427</name>
</gene>
<evidence type="ECO:0000256" key="2">
    <source>
        <dbReference type="ARBA" id="ARBA00006727"/>
    </source>
</evidence>
<keyword evidence="4" id="KW-1133">Transmembrane helix</keyword>
<feature type="transmembrane region" description="Helical" evidence="4">
    <location>
        <begin position="368"/>
        <end position="386"/>
    </location>
</feature>
<feature type="transmembrane region" description="Helical" evidence="4">
    <location>
        <begin position="202"/>
        <end position="225"/>
    </location>
</feature>
<dbReference type="Proteomes" id="UP000246740">
    <property type="component" value="Unassembled WGS sequence"/>
</dbReference>
<evidence type="ECO:0000256" key="4">
    <source>
        <dbReference type="SAM" id="Phobius"/>
    </source>
</evidence>
<evidence type="ECO:0000313" key="6">
    <source>
        <dbReference type="Proteomes" id="UP000246740"/>
    </source>
</evidence>
<dbReference type="AlphaFoldDB" id="A0A317XYG4"/>
<feature type="transmembrane region" description="Helical" evidence="4">
    <location>
        <begin position="245"/>
        <end position="267"/>
    </location>
</feature>
<dbReference type="InterPro" id="IPR050327">
    <property type="entry name" value="Proton-linked_MCT"/>
</dbReference>
<comment type="subcellular location">
    <subcellularLocation>
        <location evidence="1">Membrane</location>
        <topology evidence="1">Multi-pass membrane protein</topology>
    </subcellularLocation>
</comment>
<comment type="similarity">
    <text evidence="2">Belongs to the major facilitator superfamily. Monocarboxylate porter (TC 2.A.1.13) family.</text>
</comment>
<dbReference type="OrthoDB" id="2213137at2759"/>
<feature type="transmembrane region" description="Helical" evidence="4">
    <location>
        <begin position="113"/>
        <end position="131"/>
    </location>
</feature>
<dbReference type="SUPFAM" id="SSF103473">
    <property type="entry name" value="MFS general substrate transporter"/>
    <property type="match status" value="1"/>
</dbReference>
<proteinExistence type="inferred from homology"/>